<dbReference type="GO" id="GO:0005776">
    <property type="term" value="C:autophagosome"/>
    <property type="evidence" value="ECO:0007669"/>
    <property type="project" value="UniProtKB-SubCell"/>
</dbReference>
<evidence type="ECO:0000256" key="2">
    <source>
        <dbReference type="ARBA" id="ARBA00004419"/>
    </source>
</evidence>
<dbReference type="GeneID" id="103263304"/>
<dbReference type="InterPro" id="IPR041641">
    <property type="entry name" value="CALCOCO1/2_Zn_UBZ1"/>
</dbReference>
<feature type="coiled-coil region" evidence="11">
    <location>
        <begin position="154"/>
        <end position="307"/>
    </location>
</feature>
<keyword evidence="14" id="KW-1185">Reference proteome</keyword>
<evidence type="ECO:0000256" key="6">
    <source>
        <dbReference type="ARBA" id="ARBA00022771"/>
    </source>
</evidence>
<keyword evidence="9" id="KW-0968">Cytoplasmic vesicle</keyword>
<keyword evidence="4" id="KW-0479">Metal-binding</keyword>
<evidence type="ECO:0000313" key="14">
    <source>
        <dbReference type="Proteomes" id="UP000189704"/>
    </source>
</evidence>
<dbReference type="CTD" id="8887"/>
<dbReference type="GO" id="GO:0006915">
    <property type="term" value="P:apoptotic process"/>
    <property type="evidence" value="ECO:0007669"/>
    <property type="project" value="UniProtKB-KW"/>
</dbReference>
<keyword evidence="3" id="KW-0053">Apoptosis</keyword>
<evidence type="ECO:0000256" key="3">
    <source>
        <dbReference type="ARBA" id="ARBA00022703"/>
    </source>
</evidence>
<feature type="coiled-coil region" evidence="11">
    <location>
        <begin position="544"/>
        <end position="599"/>
    </location>
</feature>
<evidence type="ECO:0000256" key="4">
    <source>
        <dbReference type="ARBA" id="ARBA00022723"/>
    </source>
</evidence>
<evidence type="ECO:0000256" key="5">
    <source>
        <dbReference type="ARBA" id="ARBA00022737"/>
    </source>
</evidence>
<proteinExistence type="predicted"/>
<dbReference type="Gene3D" id="2.60.40.2840">
    <property type="match status" value="1"/>
</dbReference>
<evidence type="ECO:0000256" key="9">
    <source>
        <dbReference type="ARBA" id="ARBA00023329"/>
    </source>
</evidence>
<feature type="region of interest" description="Disordered" evidence="12">
    <location>
        <begin position="487"/>
        <end position="512"/>
    </location>
</feature>
<evidence type="ECO:0000256" key="7">
    <source>
        <dbReference type="ARBA" id="ARBA00022833"/>
    </source>
</evidence>
<feature type="coiled-coil region" evidence="11">
    <location>
        <begin position="349"/>
        <end position="469"/>
    </location>
</feature>
<evidence type="ECO:0000256" key="12">
    <source>
        <dbReference type="SAM" id="MobiDB-lite"/>
    </source>
</evidence>
<keyword evidence="5" id="KW-0677">Repeat</keyword>
<dbReference type="Pfam" id="PF07888">
    <property type="entry name" value="CALCOCO1"/>
    <property type="match status" value="1"/>
</dbReference>
<evidence type="ECO:0000256" key="10">
    <source>
        <dbReference type="PROSITE-ProRule" id="PRU01253"/>
    </source>
</evidence>
<sequence>MTSFQEVPLQTSNFAHVIFQNVAKSYLPNAHLECHYTLTPYIHPHPKDWVGIFKVGWSTARDYYTFLWSPMPEHYVEGSTVNSVLAFQGYYLPNDDGEFYQFCYVTHKGEIRGASTPFQFRASSPVEELLTMEDEGNSDMLVVTTKAGLLELKIEKTMKEKEELVKLIAVLEKETAQLREQVGRMERELNHEKERCDQLQAEQKGLAEVSQSLKTENEELKKRYNDATSKALQLEEDIVSVTHKAIEKETELDSLKDKLRKAQHEREQLECQLKTEKDEKELYKVHLKNTEIENTKLVSEVQTLKNLDGNKESMITHFKEEIGRLQFCLTEKENLQRTFLLTTSSKEDTLLLKEQLRKAEEQVQATRQEVVFLAKELSDAVNVRDRTMADLHTARLENEKVKKQLAEAVAELKLNTMKKDQNKNDTLEHELRREVEDLKLRLQMAADHYKEKFKECQRLQKQINKLSDQSTNNNSVSTKKIGNQKVNDASINTDPTTSSSTIDVKSSPSAAETNFEMVTKGQICEMTKEIADKTEKYNKCKQLLQDEKTKCNKYADELAKMELKWKEQVKIAENVKLELAEVEDKYKEIKRSLKNQAEGKMEGQNSQSPQQISQCLNTCSEQNGHVPALSNAQPVLQYGNPYATQEIRDGADGAFYPDEIQRPPVRVPSWGLEDNVVCSQPARNLSRPDGLEDPEDSKEDENVPTAPDPPSQPLRGHGTGFCFDSSFDVHKKCPLCEVMFPPNYDQSKFEEHVESHWKVCPMCSEQFPPDYDQQGFERHVQTHFDQNVLNFD</sequence>
<keyword evidence="8 11" id="KW-0175">Coiled coil</keyword>
<protein>
    <submittedName>
        <fullName evidence="15">Tax1-binding protein 1 isoform X3</fullName>
    </submittedName>
</protein>
<dbReference type="PANTHER" id="PTHR31915:SF8">
    <property type="entry name" value="TAX1-BINDING PROTEIN 1"/>
    <property type="match status" value="1"/>
</dbReference>
<dbReference type="FunFam" id="2.60.40.2840:FF:000002">
    <property type="entry name" value="Tax1-binding protein 1 isoform 2"/>
    <property type="match status" value="1"/>
</dbReference>
<name>A0A3Q0E3W4_CARSF</name>
<dbReference type="PROSITE" id="PS51905">
    <property type="entry name" value="ZF_UBZ1"/>
    <property type="match status" value="2"/>
</dbReference>
<dbReference type="GO" id="GO:0031410">
    <property type="term" value="C:cytoplasmic vesicle"/>
    <property type="evidence" value="ECO:0007669"/>
    <property type="project" value="UniProtKB-KW"/>
</dbReference>
<reference evidence="15" key="1">
    <citation type="submission" date="2025-08" db="UniProtKB">
        <authorList>
            <consortium name="RefSeq"/>
        </authorList>
    </citation>
    <scope>IDENTIFICATION</scope>
</reference>
<dbReference type="InterPro" id="IPR051002">
    <property type="entry name" value="UBA_autophagy_assoc_protein"/>
</dbReference>
<dbReference type="Proteomes" id="UP000189704">
    <property type="component" value="Unplaced"/>
</dbReference>
<dbReference type="PANTHER" id="PTHR31915">
    <property type="entry name" value="SKICH DOMAIN-CONTAINING PROTEIN"/>
    <property type="match status" value="1"/>
</dbReference>
<feature type="domain" description="UBZ1-type" evidence="13">
    <location>
        <begin position="730"/>
        <end position="756"/>
    </location>
</feature>
<dbReference type="InterPro" id="IPR041611">
    <property type="entry name" value="SKICH"/>
</dbReference>
<keyword evidence="6 10" id="KW-0863">Zinc-finger</keyword>
<evidence type="ECO:0000256" key="11">
    <source>
        <dbReference type="SAM" id="Coils"/>
    </source>
</evidence>
<dbReference type="GO" id="GO:0008270">
    <property type="term" value="F:zinc ion binding"/>
    <property type="evidence" value="ECO:0007669"/>
    <property type="project" value="UniProtKB-KW"/>
</dbReference>
<dbReference type="CDD" id="cd21969">
    <property type="entry name" value="Zn-C2H2_TAX1BP1_rpt1"/>
    <property type="match status" value="1"/>
</dbReference>
<comment type="subcellular location">
    <subcellularLocation>
        <location evidence="2">Cytoplasmic vesicle</location>
        <location evidence="2">Autophagosome</location>
    </subcellularLocation>
    <subcellularLocation>
        <location evidence="1">Preautophagosomal structure</location>
    </subcellularLocation>
</comment>
<keyword evidence="7" id="KW-0862">Zinc</keyword>
<evidence type="ECO:0000256" key="8">
    <source>
        <dbReference type="ARBA" id="ARBA00023054"/>
    </source>
</evidence>
<feature type="region of interest" description="Disordered" evidence="12">
    <location>
        <begin position="679"/>
        <end position="717"/>
    </location>
</feature>
<evidence type="ECO:0000313" key="15">
    <source>
        <dbReference type="RefSeq" id="XP_021569587.1"/>
    </source>
</evidence>
<organism evidence="14 15">
    <name type="scientific">Carlito syrichta</name>
    <name type="common">Philippine tarsier</name>
    <name type="synonym">Tarsius syrichta</name>
    <dbReference type="NCBI Taxonomy" id="1868482"/>
    <lineage>
        <taxon>Eukaryota</taxon>
        <taxon>Metazoa</taxon>
        <taxon>Chordata</taxon>
        <taxon>Craniata</taxon>
        <taxon>Vertebrata</taxon>
        <taxon>Euteleostomi</taxon>
        <taxon>Mammalia</taxon>
        <taxon>Eutheria</taxon>
        <taxon>Euarchontoglires</taxon>
        <taxon>Primates</taxon>
        <taxon>Haplorrhini</taxon>
        <taxon>Tarsiiformes</taxon>
        <taxon>Tarsiidae</taxon>
        <taxon>Carlito</taxon>
    </lineage>
</organism>
<dbReference type="Pfam" id="PF17751">
    <property type="entry name" value="SKICH"/>
    <property type="match status" value="1"/>
</dbReference>
<dbReference type="RefSeq" id="XP_021569587.1">
    <property type="nucleotide sequence ID" value="XM_021713912.1"/>
</dbReference>
<feature type="domain" description="UBZ1-type" evidence="13">
    <location>
        <begin position="757"/>
        <end position="783"/>
    </location>
</feature>
<evidence type="ECO:0000256" key="1">
    <source>
        <dbReference type="ARBA" id="ARBA00004329"/>
    </source>
</evidence>
<dbReference type="Gene3D" id="6.20.250.40">
    <property type="match status" value="1"/>
</dbReference>
<evidence type="ECO:0000259" key="13">
    <source>
        <dbReference type="PROSITE" id="PS51905"/>
    </source>
</evidence>
<dbReference type="GO" id="GO:0000407">
    <property type="term" value="C:phagophore assembly site"/>
    <property type="evidence" value="ECO:0007669"/>
    <property type="project" value="UniProtKB-SubCell"/>
</dbReference>
<dbReference type="InterPro" id="IPR012852">
    <property type="entry name" value="CALCOCO1-like"/>
</dbReference>
<dbReference type="AlphaFoldDB" id="A0A3Q0E3W4"/>
<dbReference type="CDD" id="cd21970">
    <property type="entry name" value="Zn-C2H2_TAX1BP1_rpt2"/>
    <property type="match status" value="1"/>
</dbReference>
<dbReference type="GO" id="GO:0043066">
    <property type="term" value="P:negative regulation of apoptotic process"/>
    <property type="evidence" value="ECO:0007669"/>
    <property type="project" value="TreeGrafter"/>
</dbReference>
<gene>
    <name evidence="15" type="primary">TAX1BP1</name>
</gene>
<accession>A0A3Q0E3W4</accession>
<dbReference type="Pfam" id="PF18112">
    <property type="entry name" value="Zn-C2H2_12"/>
    <property type="match status" value="2"/>
</dbReference>